<dbReference type="Proteomes" id="UP001732700">
    <property type="component" value="Chromosome 4D"/>
</dbReference>
<protein>
    <submittedName>
        <fullName evidence="1">Uncharacterized protein</fullName>
    </submittedName>
</protein>
<reference evidence="1" key="2">
    <citation type="submission" date="2025-09" db="UniProtKB">
        <authorList>
            <consortium name="EnsemblPlants"/>
        </authorList>
    </citation>
    <scope>IDENTIFICATION</scope>
</reference>
<reference evidence="1" key="1">
    <citation type="submission" date="2021-05" db="EMBL/GenBank/DDBJ databases">
        <authorList>
            <person name="Scholz U."/>
            <person name="Mascher M."/>
            <person name="Fiebig A."/>
        </authorList>
    </citation>
    <scope>NUCLEOTIDE SEQUENCE [LARGE SCALE GENOMIC DNA]</scope>
</reference>
<proteinExistence type="predicted"/>
<evidence type="ECO:0000313" key="1">
    <source>
        <dbReference type="EnsemblPlants" id="AVESA.00010b.r2.4DG0792700.1.CDS.1"/>
    </source>
</evidence>
<organism evidence="1 2">
    <name type="scientific">Avena sativa</name>
    <name type="common">Oat</name>
    <dbReference type="NCBI Taxonomy" id="4498"/>
    <lineage>
        <taxon>Eukaryota</taxon>
        <taxon>Viridiplantae</taxon>
        <taxon>Streptophyta</taxon>
        <taxon>Embryophyta</taxon>
        <taxon>Tracheophyta</taxon>
        <taxon>Spermatophyta</taxon>
        <taxon>Magnoliopsida</taxon>
        <taxon>Liliopsida</taxon>
        <taxon>Poales</taxon>
        <taxon>Poaceae</taxon>
        <taxon>BOP clade</taxon>
        <taxon>Pooideae</taxon>
        <taxon>Poodae</taxon>
        <taxon>Poeae</taxon>
        <taxon>Poeae Chloroplast Group 1 (Aveneae type)</taxon>
        <taxon>Aveninae</taxon>
        <taxon>Avena</taxon>
    </lineage>
</organism>
<accession>A0ACD5XGU2</accession>
<sequence>MYGCSWIPQALLLLLAVLPLAAAQPWPRCDDSSGNYTAGSTYEANLLALAGTLRGNASSSPSLFASGAFGAAPDTVYGLILCRGDVSFSDCFDCGTFASQDAGTACGRRIRDVVLCYNQCYVRLSDSNFLASTENSGDVSLRSGTDIASDDVAGYDWTVTGLLNATLQYAVDNSTRMFATGEWVGSDPGFSHIYSMAQCTPDLSPALCRTCLQDLLDQWWSEFRFRGKEDGGRITGSRCSLRSQLGQVPFYTLPQSRTFLTARNRRE</sequence>
<keyword evidence="2" id="KW-1185">Reference proteome</keyword>
<evidence type="ECO:0000313" key="2">
    <source>
        <dbReference type="Proteomes" id="UP001732700"/>
    </source>
</evidence>
<name>A0ACD5XGU2_AVESA</name>
<dbReference type="EnsemblPlants" id="AVESA.00010b.r2.4DG0792700.1">
    <property type="protein sequence ID" value="AVESA.00010b.r2.4DG0792700.1.CDS.1"/>
    <property type="gene ID" value="AVESA.00010b.r2.4DG0792700"/>
</dbReference>